<protein>
    <submittedName>
        <fullName evidence="2">Endonuclease domain-containing protein</fullName>
    </submittedName>
</protein>
<dbReference type="Gene3D" id="3.40.960.10">
    <property type="entry name" value="VSR Endonuclease"/>
    <property type="match status" value="1"/>
</dbReference>
<name>A0A9J6QCI8_9ENTR</name>
<dbReference type="InterPro" id="IPR007569">
    <property type="entry name" value="DUF559"/>
</dbReference>
<keyword evidence="2" id="KW-0378">Hydrolase</keyword>
<comment type="caution">
    <text evidence="2">The sequence shown here is derived from an EMBL/GenBank/DDBJ whole genome shotgun (WGS) entry which is preliminary data.</text>
</comment>
<dbReference type="GO" id="GO:0004519">
    <property type="term" value="F:endonuclease activity"/>
    <property type="evidence" value="ECO:0007669"/>
    <property type="project" value="UniProtKB-KW"/>
</dbReference>
<dbReference type="EMBL" id="JAMGZK010000055">
    <property type="protein sequence ID" value="MCU6667110.1"/>
    <property type="molecule type" value="Genomic_DNA"/>
</dbReference>
<dbReference type="Proteomes" id="UP001063816">
    <property type="component" value="Unassembled WGS sequence"/>
</dbReference>
<organism evidence="2 3">
    <name type="scientific">Silvania hatchlandensis</name>
    <dbReference type="NCBI Taxonomy" id="2926469"/>
    <lineage>
        <taxon>Bacteria</taxon>
        <taxon>Pseudomonadati</taxon>
        <taxon>Pseudomonadota</taxon>
        <taxon>Gammaproteobacteria</taxon>
        <taxon>Enterobacterales</taxon>
        <taxon>Enterobacteriaceae</taxon>
        <taxon>Silvania</taxon>
    </lineage>
</organism>
<dbReference type="Pfam" id="PF04480">
    <property type="entry name" value="DUF559"/>
    <property type="match status" value="1"/>
</dbReference>
<accession>A0A9J6QCI8</accession>
<sequence>MDNAKYLRTNMTPEEGRLWYLLRGRRFYGFKFRRQMPIGPWIVDFACFKARLIVELDGGQHQDNEGYDLRRTAYLNAHGWRVIRFWNNEFRVNEESVLMTILTHLNRQLPSPQPSPTGRGC</sequence>
<evidence type="ECO:0000313" key="3">
    <source>
        <dbReference type="Proteomes" id="UP001063816"/>
    </source>
</evidence>
<dbReference type="PANTHER" id="PTHR38590">
    <property type="entry name" value="BLL0828 PROTEIN"/>
    <property type="match status" value="1"/>
</dbReference>
<keyword evidence="2" id="KW-0540">Nuclease</keyword>
<evidence type="ECO:0000313" key="2">
    <source>
        <dbReference type="EMBL" id="MCU6667110.1"/>
    </source>
</evidence>
<keyword evidence="2" id="KW-0255">Endonuclease</keyword>
<reference evidence="2" key="1">
    <citation type="submission" date="2022-05" db="EMBL/GenBank/DDBJ databases">
        <title>Description of a novel species of Leclercia; Leclercia tamurae and the Proposal for a Novel Genus Silvania gen. nov. Containing Two Novel Species Silvania hatchlandensis sp. nov. and Silvania confinis sp. nov. Isolated from the Rhizosphere of Oak.</title>
        <authorList>
            <person name="Maddock D.W."/>
            <person name="Brady C.L."/>
            <person name="Denman S."/>
            <person name="Arnold D."/>
        </authorList>
    </citation>
    <scope>NUCLEOTIDE SEQUENCE</scope>
    <source>
        <strain evidence="2">H19S6</strain>
    </source>
</reference>
<dbReference type="InterPro" id="IPR011335">
    <property type="entry name" value="Restrct_endonuc-II-like"/>
</dbReference>
<feature type="domain" description="DUF559" evidence="1">
    <location>
        <begin position="2"/>
        <end position="105"/>
    </location>
</feature>
<keyword evidence="3" id="KW-1185">Reference proteome</keyword>
<proteinExistence type="predicted"/>
<dbReference type="InterPro" id="IPR047216">
    <property type="entry name" value="Endonuclease_DUF559_bact"/>
</dbReference>
<dbReference type="CDD" id="cd01038">
    <property type="entry name" value="Endonuclease_DUF559"/>
    <property type="match status" value="1"/>
</dbReference>
<dbReference type="PANTHER" id="PTHR38590:SF1">
    <property type="entry name" value="BLL0828 PROTEIN"/>
    <property type="match status" value="1"/>
</dbReference>
<dbReference type="AlphaFoldDB" id="A0A9J6QCI8"/>
<gene>
    <name evidence="2" type="ORF">M8014_22510</name>
</gene>
<dbReference type="SUPFAM" id="SSF52980">
    <property type="entry name" value="Restriction endonuclease-like"/>
    <property type="match status" value="1"/>
</dbReference>
<dbReference type="RefSeq" id="WP_271284585.1">
    <property type="nucleotide sequence ID" value="NZ_JAMGZK010000055.1"/>
</dbReference>
<evidence type="ECO:0000259" key="1">
    <source>
        <dbReference type="Pfam" id="PF04480"/>
    </source>
</evidence>